<accession>A0ABU9VXN7</accession>
<dbReference type="NCBIfam" id="NF033788">
    <property type="entry name" value="HTH_metalloreg"/>
    <property type="match status" value="1"/>
</dbReference>
<reference evidence="5 6" key="1">
    <citation type="submission" date="2024-04" db="EMBL/GenBank/DDBJ databases">
        <title>Genome sequencing and metabolic network reconstruction of aminoacids and betaine degradation by Anoxynatronum sibiricum.</title>
        <authorList>
            <person name="Detkova E.N."/>
            <person name="Boltjanskaja Y.V."/>
            <person name="Mardanov A.V."/>
            <person name="Kevbrin V."/>
        </authorList>
    </citation>
    <scope>NUCLEOTIDE SEQUENCE [LARGE SCALE GENOMIC DNA]</scope>
    <source>
        <strain evidence="5 6">Z-7981</strain>
    </source>
</reference>
<dbReference type="InterPro" id="IPR011991">
    <property type="entry name" value="ArsR-like_HTH"/>
</dbReference>
<feature type="domain" description="HTH arsR-type" evidence="4">
    <location>
        <begin position="1"/>
        <end position="87"/>
    </location>
</feature>
<evidence type="ECO:0000256" key="2">
    <source>
        <dbReference type="ARBA" id="ARBA00023125"/>
    </source>
</evidence>
<evidence type="ECO:0000256" key="3">
    <source>
        <dbReference type="ARBA" id="ARBA00023163"/>
    </source>
</evidence>
<name>A0ABU9VXN7_9CLOT</name>
<dbReference type="SMART" id="SM00418">
    <property type="entry name" value="HTH_ARSR"/>
    <property type="match status" value="1"/>
</dbReference>
<dbReference type="RefSeq" id="WP_343187214.1">
    <property type="nucleotide sequence ID" value="NZ_JBCITM010000024.1"/>
</dbReference>
<evidence type="ECO:0000313" key="5">
    <source>
        <dbReference type="EMBL" id="MEN1761930.1"/>
    </source>
</evidence>
<dbReference type="CDD" id="cd00090">
    <property type="entry name" value="HTH_ARSR"/>
    <property type="match status" value="1"/>
</dbReference>
<dbReference type="InterPro" id="IPR036388">
    <property type="entry name" value="WH-like_DNA-bd_sf"/>
</dbReference>
<dbReference type="Gene3D" id="1.10.10.10">
    <property type="entry name" value="Winged helix-like DNA-binding domain superfamily/Winged helix DNA-binding domain"/>
    <property type="match status" value="1"/>
</dbReference>
<dbReference type="PRINTS" id="PR00778">
    <property type="entry name" value="HTHARSR"/>
</dbReference>
<gene>
    <name evidence="5" type="ORF">AAIG11_15690</name>
</gene>
<keyword evidence="2" id="KW-0238">DNA-binding</keyword>
<dbReference type="Proteomes" id="UP001407405">
    <property type="component" value="Unassembled WGS sequence"/>
</dbReference>
<dbReference type="EMBL" id="JBCITM010000024">
    <property type="protein sequence ID" value="MEN1761930.1"/>
    <property type="molecule type" value="Genomic_DNA"/>
</dbReference>
<keyword evidence="3" id="KW-0804">Transcription</keyword>
<sequence>MDGLFKTLGDQNRLRMLNLLRKDKLCVCEMEVILNTTQSNVSRHLARLRSENVISYEKKAQWIYYSVHEDFIKKHLLLFKYLEEFMDQEPLYQDDLKRLQAYESSGENCETLKRHEKKIFAS</sequence>
<dbReference type="InterPro" id="IPR036390">
    <property type="entry name" value="WH_DNA-bd_sf"/>
</dbReference>
<comment type="caution">
    <text evidence="5">The sequence shown here is derived from an EMBL/GenBank/DDBJ whole genome shotgun (WGS) entry which is preliminary data.</text>
</comment>
<proteinExistence type="predicted"/>
<dbReference type="Pfam" id="PF01022">
    <property type="entry name" value="HTH_5"/>
    <property type="match status" value="1"/>
</dbReference>
<organism evidence="5 6">
    <name type="scientific">Anoxynatronum sibiricum</name>
    <dbReference type="NCBI Taxonomy" id="210623"/>
    <lineage>
        <taxon>Bacteria</taxon>
        <taxon>Bacillati</taxon>
        <taxon>Bacillota</taxon>
        <taxon>Clostridia</taxon>
        <taxon>Eubacteriales</taxon>
        <taxon>Clostridiaceae</taxon>
        <taxon>Anoxynatronum</taxon>
    </lineage>
</organism>
<dbReference type="PROSITE" id="PS50987">
    <property type="entry name" value="HTH_ARSR_2"/>
    <property type="match status" value="1"/>
</dbReference>
<keyword evidence="6" id="KW-1185">Reference proteome</keyword>
<dbReference type="PANTHER" id="PTHR33154:SF18">
    <property type="entry name" value="ARSENICAL RESISTANCE OPERON REPRESSOR"/>
    <property type="match status" value="1"/>
</dbReference>
<dbReference type="InterPro" id="IPR001845">
    <property type="entry name" value="HTH_ArsR_DNA-bd_dom"/>
</dbReference>
<evidence type="ECO:0000256" key="1">
    <source>
        <dbReference type="ARBA" id="ARBA00023015"/>
    </source>
</evidence>
<evidence type="ECO:0000313" key="6">
    <source>
        <dbReference type="Proteomes" id="UP001407405"/>
    </source>
</evidence>
<evidence type="ECO:0000259" key="4">
    <source>
        <dbReference type="PROSITE" id="PS50987"/>
    </source>
</evidence>
<keyword evidence="1" id="KW-0805">Transcription regulation</keyword>
<dbReference type="SUPFAM" id="SSF46785">
    <property type="entry name" value="Winged helix' DNA-binding domain"/>
    <property type="match status" value="1"/>
</dbReference>
<dbReference type="PANTHER" id="PTHR33154">
    <property type="entry name" value="TRANSCRIPTIONAL REGULATOR, ARSR FAMILY"/>
    <property type="match status" value="1"/>
</dbReference>
<dbReference type="InterPro" id="IPR051081">
    <property type="entry name" value="HTH_MetalResp_TranReg"/>
</dbReference>
<protein>
    <submittedName>
        <fullName evidence="5">Metalloregulator ArsR/SmtB family transcription factor</fullName>
    </submittedName>
</protein>